<dbReference type="Proteomes" id="UP000009022">
    <property type="component" value="Unassembled WGS sequence"/>
</dbReference>
<dbReference type="OrthoDB" id="445695at2759"/>
<dbReference type="KEGG" id="tad:TRIADDRAFT_63860"/>
<evidence type="ECO:0000256" key="1">
    <source>
        <dbReference type="RuleBase" id="RU341113"/>
    </source>
</evidence>
<sequence>MKLIIVTALLLVVALPEFKRASAQDLQRANEILTKFPVIDGHNDLPYQYRKIVRNQVEKLNIQASYPAIHTDIPRLRKGHVGGQFWAAYTSCNTQYKDSIRAAFQQVDVIHRFVNQYPNTFQFALTAADIESSLKNGKIASLIGLEGGHMIASSLAALRQLYDLGVRYMTVTHNCNTPWARACCDSSPWAYPGKGLNTFGEYVIREMNRLGMMVDISHVHTDTMKDVLKLTKAPVIFSHSSAEATCVHVRNVPDDVLKMLPQTDAVVMINFYNRFVNCSDFCDVNLVADNIDYIKNLIGVDYIGMGADYDGVSYVPTGLEDVSTYPTLFAELVRRGYTEEELGKIAQGNLLRVMKKVEKVKSELAYLPPYEEHLQPPLTDKPCRPNW</sequence>
<dbReference type="RefSeq" id="XP_002111525.1">
    <property type="nucleotide sequence ID" value="XM_002111489.1"/>
</dbReference>
<evidence type="ECO:0000313" key="2">
    <source>
        <dbReference type="EMBL" id="EDV25492.1"/>
    </source>
</evidence>
<dbReference type="CTD" id="6753233"/>
<keyword evidence="1" id="KW-0224">Dipeptidase</keyword>
<keyword evidence="1" id="KW-0482">Metalloprotease</keyword>
<dbReference type="GO" id="GO:0098552">
    <property type="term" value="C:side of membrane"/>
    <property type="evidence" value="ECO:0007669"/>
    <property type="project" value="UniProtKB-KW"/>
</dbReference>
<keyword evidence="1" id="KW-0336">GPI-anchor</keyword>
<dbReference type="OMA" id="LPHEEHI"/>
<keyword evidence="1" id="KW-0449">Lipoprotein</keyword>
<comment type="subcellular location">
    <subcellularLocation>
        <location evidence="1">Membrane</location>
        <topology evidence="1">Lipid-anchor</topology>
        <topology evidence="1">GPI-anchor</topology>
    </subcellularLocation>
</comment>
<keyword evidence="1" id="KW-0479">Metal-binding</keyword>
<dbReference type="InterPro" id="IPR032466">
    <property type="entry name" value="Metal_Hydrolase"/>
</dbReference>
<dbReference type="InterPro" id="IPR000180">
    <property type="entry name" value="Dipep_AS"/>
</dbReference>
<dbReference type="HOGENOM" id="CLU_031404_4_1_1"/>
<protein>
    <recommendedName>
        <fullName evidence="1">Dipeptidase</fullName>
        <ecNumber evidence="1">3.4.13.19</ecNumber>
    </recommendedName>
</protein>
<dbReference type="GO" id="GO:0006508">
    <property type="term" value="P:proteolysis"/>
    <property type="evidence" value="ECO:0007669"/>
    <property type="project" value="UniProtKB-KW"/>
</dbReference>
<dbReference type="AlphaFoldDB" id="B3RVF6"/>
<reference evidence="2 3" key="1">
    <citation type="journal article" date="2008" name="Nature">
        <title>The Trichoplax genome and the nature of placozoans.</title>
        <authorList>
            <person name="Srivastava M."/>
            <person name="Begovic E."/>
            <person name="Chapman J."/>
            <person name="Putnam N.H."/>
            <person name="Hellsten U."/>
            <person name="Kawashima T."/>
            <person name="Kuo A."/>
            <person name="Mitros T."/>
            <person name="Salamov A."/>
            <person name="Carpenter M.L."/>
            <person name="Signorovitch A.Y."/>
            <person name="Moreno M.A."/>
            <person name="Kamm K."/>
            <person name="Grimwood J."/>
            <person name="Schmutz J."/>
            <person name="Shapiro H."/>
            <person name="Grigoriev I.V."/>
            <person name="Buss L.W."/>
            <person name="Schierwater B."/>
            <person name="Dellaporta S.L."/>
            <person name="Rokhsar D.S."/>
        </authorList>
    </citation>
    <scope>NUCLEOTIDE SEQUENCE [LARGE SCALE GENOMIC DNA]</scope>
    <source>
        <strain evidence="2 3">Grell-BS-1999</strain>
    </source>
</reference>
<dbReference type="STRING" id="10228.B3RVF6"/>
<keyword evidence="1" id="KW-0378">Hydrolase</keyword>
<dbReference type="GeneID" id="6753233"/>
<dbReference type="eggNOG" id="KOG4127">
    <property type="taxonomic scope" value="Eukaryota"/>
</dbReference>
<dbReference type="FunCoup" id="B3RVF6">
    <property type="interactions" value="2"/>
</dbReference>
<comment type="subunit">
    <text evidence="1">Homodimer; disulfide-linked.</text>
</comment>
<accession>B3RVF6</accession>
<dbReference type="SUPFAM" id="SSF51556">
    <property type="entry name" value="Metallo-dependent hydrolases"/>
    <property type="match status" value="1"/>
</dbReference>
<gene>
    <name evidence="2" type="ORF">TRIADDRAFT_63860</name>
</gene>
<keyword evidence="1" id="KW-0732">Signal</keyword>
<keyword evidence="1" id="KW-1015">Disulfide bond</keyword>
<dbReference type="Gene3D" id="3.20.20.140">
    <property type="entry name" value="Metal-dependent hydrolases"/>
    <property type="match status" value="1"/>
</dbReference>
<keyword evidence="1" id="KW-0862">Zinc</keyword>
<name>B3RVF6_TRIAD</name>
<dbReference type="PhylomeDB" id="B3RVF6"/>
<comment type="cofactor">
    <cofactor evidence="1">
        <name>Zn(2+)</name>
        <dbReference type="ChEBI" id="CHEBI:29105"/>
    </cofactor>
</comment>
<dbReference type="PROSITE" id="PS51365">
    <property type="entry name" value="RENAL_DIPEPTIDASE_2"/>
    <property type="match status" value="1"/>
</dbReference>
<keyword evidence="1" id="KW-0325">Glycoprotein</keyword>
<dbReference type="EMBL" id="DS985244">
    <property type="protein sequence ID" value="EDV25492.1"/>
    <property type="molecule type" value="Genomic_DNA"/>
</dbReference>
<dbReference type="PROSITE" id="PS00869">
    <property type="entry name" value="RENAL_DIPEPTIDASE_1"/>
    <property type="match status" value="1"/>
</dbReference>
<dbReference type="GO" id="GO:0016805">
    <property type="term" value="F:dipeptidase activity"/>
    <property type="evidence" value="ECO:0000318"/>
    <property type="project" value="GO_Central"/>
</dbReference>
<keyword evidence="1" id="KW-0472">Membrane</keyword>
<keyword evidence="1" id="KW-0645">Protease</keyword>
<dbReference type="CDD" id="cd01301">
    <property type="entry name" value="rDP_like"/>
    <property type="match status" value="1"/>
</dbReference>
<dbReference type="GO" id="GO:0046872">
    <property type="term" value="F:metal ion binding"/>
    <property type="evidence" value="ECO:0007669"/>
    <property type="project" value="UniProtKB-UniRule"/>
</dbReference>
<keyword evidence="3" id="KW-1185">Reference proteome</keyword>
<feature type="chain" id="PRO_5005122927" description="Dipeptidase" evidence="1">
    <location>
        <begin position="24"/>
        <end position="387"/>
    </location>
</feature>
<dbReference type="PANTHER" id="PTHR10443:SF12">
    <property type="entry name" value="DIPEPTIDASE"/>
    <property type="match status" value="1"/>
</dbReference>
<evidence type="ECO:0000313" key="3">
    <source>
        <dbReference type="Proteomes" id="UP000009022"/>
    </source>
</evidence>
<dbReference type="PANTHER" id="PTHR10443">
    <property type="entry name" value="MICROSOMAL DIPEPTIDASE"/>
    <property type="match status" value="1"/>
</dbReference>
<dbReference type="Pfam" id="PF01244">
    <property type="entry name" value="Peptidase_M19"/>
    <property type="match status" value="1"/>
</dbReference>
<proteinExistence type="inferred from homology"/>
<dbReference type="GO" id="GO:0070573">
    <property type="term" value="F:metallodipeptidase activity"/>
    <property type="evidence" value="ECO:0007669"/>
    <property type="project" value="InterPro"/>
</dbReference>
<dbReference type="EC" id="3.4.13.19" evidence="1"/>
<organism evidence="2 3">
    <name type="scientific">Trichoplax adhaerens</name>
    <name type="common">Trichoplax reptans</name>
    <dbReference type="NCBI Taxonomy" id="10228"/>
    <lineage>
        <taxon>Eukaryota</taxon>
        <taxon>Metazoa</taxon>
        <taxon>Placozoa</taxon>
        <taxon>Uniplacotomia</taxon>
        <taxon>Trichoplacea</taxon>
        <taxon>Trichoplacidae</taxon>
        <taxon>Trichoplax</taxon>
    </lineage>
</organism>
<feature type="signal peptide" evidence="1">
    <location>
        <begin position="1"/>
        <end position="23"/>
    </location>
</feature>
<comment type="similarity">
    <text evidence="1">Belongs to the metallo-dependent hydrolases superfamily. Peptidase M19 family.</text>
</comment>
<dbReference type="InterPro" id="IPR008257">
    <property type="entry name" value="Pept_M19"/>
</dbReference>
<dbReference type="InParanoid" id="B3RVF6"/>
<dbReference type="FunFam" id="3.20.20.140:FF:000030">
    <property type="entry name" value="Dipeptidase"/>
    <property type="match status" value="1"/>
</dbReference>
<comment type="catalytic activity">
    <reaction evidence="1">
        <text>an L-aminoacyl-L-amino acid + H2O = 2 an L-alpha-amino acid</text>
        <dbReference type="Rhea" id="RHEA:48940"/>
        <dbReference type="ChEBI" id="CHEBI:15377"/>
        <dbReference type="ChEBI" id="CHEBI:59869"/>
        <dbReference type="ChEBI" id="CHEBI:77460"/>
        <dbReference type="EC" id="3.4.13.19"/>
    </reaction>
</comment>